<dbReference type="Proteomes" id="UP000278733">
    <property type="component" value="Chromosome"/>
</dbReference>
<protein>
    <submittedName>
        <fullName evidence="5">Putative replicative DNA helicase</fullName>
    </submittedName>
</protein>
<evidence type="ECO:0000313" key="5">
    <source>
        <dbReference type="EMBL" id="VEH66672.1"/>
    </source>
</evidence>
<proteinExistence type="predicted"/>
<sequence>MQNITYDLEYSLVGALLSGGLSPQSREVMSWLEPEMFETFQLGALYGNIRKQARKDDLIDILMLSQDYGENLANLAEIANQTPYSGNLSGYAKKVHRAWINRTAQQTMLKMAGELANARDEQVNEITQRALNQIQNSW</sequence>
<evidence type="ECO:0000259" key="4">
    <source>
        <dbReference type="Pfam" id="PF00772"/>
    </source>
</evidence>
<evidence type="ECO:0000313" key="6">
    <source>
        <dbReference type="Proteomes" id="UP000278733"/>
    </source>
</evidence>
<dbReference type="AlphaFoldDB" id="A0A3S4TV71"/>
<dbReference type="Gene3D" id="1.10.860.10">
    <property type="entry name" value="DNAb Helicase, Chain A"/>
    <property type="match status" value="1"/>
</dbReference>
<dbReference type="GO" id="GO:0003677">
    <property type="term" value="F:DNA binding"/>
    <property type="evidence" value="ECO:0007669"/>
    <property type="project" value="UniProtKB-KW"/>
</dbReference>
<keyword evidence="1" id="KW-0639">Primosome</keyword>
<keyword evidence="2" id="KW-0235">DNA replication</keyword>
<dbReference type="EMBL" id="LR134405">
    <property type="protein sequence ID" value="VEH66672.1"/>
    <property type="molecule type" value="Genomic_DNA"/>
</dbReference>
<keyword evidence="5" id="KW-0067">ATP-binding</keyword>
<dbReference type="InterPro" id="IPR007693">
    <property type="entry name" value="DNA_helicase_DnaB-like_N"/>
</dbReference>
<keyword evidence="5" id="KW-0378">Hydrolase</keyword>
<reference evidence="5 6" key="1">
    <citation type="submission" date="2018-12" db="EMBL/GenBank/DDBJ databases">
        <authorList>
            <consortium name="Pathogen Informatics"/>
        </authorList>
    </citation>
    <scope>NUCLEOTIDE SEQUENCE [LARGE SCALE GENOMIC DNA]</scope>
    <source>
        <strain evidence="5 6">NCTC8284</strain>
    </source>
</reference>
<dbReference type="Pfam" id="PF00772">
    <property type="entry name" value="DnaB"/>
    <property type="match status" value="1"/>
</dbReference>
<evidence type="ECO:0000256" key="1">
    <source>
        <dbReference type="ARBA" id="ARBA00022515"/>
    </source>
</evidence>
<keyword evidence="3" id="KW-0238">DNA-binding</keyword>
<evidence type="ECO:0000256" key="3">
    <source>
        <dbReference type="ARBA" id="ARBA00023125"/>
    </source>
</evidence>
<name>A0A3S4TV71_9PAST</name>
<dbReference type="GO" id="GO:0003678">
    <property type="term" value="F:DNA helicase activity"/>
    <property type="evidence" value="ECO:0007669"/>
    <property type="project" value="InterPro"/>
</dbReference>
<dbReference type="GO" id="GO:1990077">
    <property type="term" value="C:primosome complex"/>
    <property type="evidence" value="ECO:0007669"/>
    <property type="project" value="UniProtKB-KW"/>
</dbReference>
<feature type="domain" description="DNA helicase DnaB-like N-terminal" evidence="4">
    <location>
        <begin position="5"/>
        <end position="96"/>
    </location>
</feature>
<evidence type="ECO:0000256" key="2">
    <source>
        <dbReference type="ARBA" id="ARBA00022705"/>
    </source>
</evidence>
<dbReference type="GO" id="GO:0006269">
    <property type="term" value="P:DNA replication, synthesis of primer"/>
    <property type="evidence" value="ECO:0007669"/>
    <property type="project" value="UniProtKB-KW"/>
</dbReference>
<dbReference type="GO" id="GO:0005524">
    <property type="term" value="F:ATP binding"/>
    <property type="evidence" value="ECO:0007669"/>
    <property type="project" value="InterPro"/>
</dbReference>
<keyword evidence="5" id="KW-0347">Helicase</keyword>
<organism evidence="5 6">
    <name type="scientific">Rodentibacter pneumotropicus</name>
    <dbReference type="NCBI Taxonomy" id="758"/>
    <lineage>
        <taxon>Bacteria</taxon>
        <taxon>Pseudomonadati</taxon>
        <taxon>Pseudomonadota</taxon>
        <taxon>Gammaproteobacteria</taxon>
        <taxon>Pasteurellales</taxon>
        <taxon>Pasteurellaceae</taxon>
        <taxon>Rodentibacter</taxon>
    </lineage>
</organism>
<dbReference type="InterPro" id="IPR036185">
    <property type="entry name" value="DNA_heli_DnaB-like_N_sf"/>
</dbReference>
<dbReference type="KEGG" id="rpne:NCTC8284_01845"/>
<dbReference type="InterPro" id="IPR016136">
    <property type="entry name" value="DNA_helicase_N/primase_C"/>
</dbReference>
<keyword evidence="5" id="KW-0547">Nucleotide-binding</keyword>
<dbReference type="SUPFAM" id="SSF48024">
    <property type="entry name" value="N-terminal domain of DnaB helicase"/>
    <property type="match status" value="1"/>
</dbReference>
<accession>A0A3S4TV71</accession>
<gene>
    <name evidence="5" type="ORF">NCTC8284_01845</name>
</gene>